<sequence length="133" mass="15320">MVGYTTKKSDETGGTWYNFVLERSFTRLKSLNLDLSIGQPKHLPAVGQEHLRVTSLHISNMNLAGTIQPHIGNLTFLVYLNMSKKLFGGNLPEQIYHLRRLRIVDLTWNNFTGEVPRSWFSSLHRLRFCYDPG</sequence>
<evidence type="ECO:0000313" key="2">
    <source>
        <dbReference type="Proteomes" id="UP000231279"/>
    </source>
</evidence>
<gene>
    <name evidence="1" type="ORF">CDL12_12351</name>
</gene>
<dbReference type="Pfam" id="PF00560">
    <property type="entry name" value="LRR_1"/>
    <property type="match status" value="1"/>
</dbReference>
<keyword evidence="1" id="KW-0723">Serine/threonine-protein kinase</keyword>
<accession>A0A2G9HBV8</accession>
<dbReference type="OrthoDB" id="687555at2759"/>
<keyword evidence="2" id="KW-1185">Reference proteome</keyword>
<dbReference type="PANTHER" id="PTHR48057">
    <property type="entry name" value="LEUCINE-RICH REPEAT SERINE/THREONINE-PROTEIN KINASE 1"/>
    <property type="match status" value="1"/>
</dbReference>
<dbReference type="PANTHER" id="PTHR48057:SF29">
    <property type="entry name" value="OS02G0609900 PROTEIN"/>
    <property type="match status" value="1"/>
</dbReference>
<comment type="caution">
    <text evidence="1">The sequence shown here is derived from an EMBL/GenBank/DDBJ whole genome shotgun (WGS) entry which is preliminary data.</text>
</comment>
<dbReference type="InterPro" id="IPR001611">
    <property type="entry name" value="Leu-rich_rpt"/>
</dbReference>
<reference evidence="2" key="1">
    <citation type="journal article" date="2018" name="Gigascience">
        <title>Genome assembly of the Pink Ipe (Handroanthus impetiginosus, Bignoniaceae), a highly valued, ecologically keystone Neotropical timber forest tree.</title>
        <authorList>
            <person name="Silva-Junior O.B."/>
            <person name="Grattapaglia D."/>
            <person name="Novaes E."/>
            <person name="Collevatti R.G."/>
        </authorList>
    </citation>
    <scope>NUCLEOTIDE SEQUENCE [LARGE SCALE GENOMIC DNA]</scope>
    <source>
        <strain evidence="2">cv. UFG-1</strain>
    </source>
</reference>
<protein>
    <submittedName>
        <fullName evidence="1">Non-specific serine/threonine protein kinase</fullName>
        <ecNumber evidence="1">2.7.11.1</ecNumber>
    </submittedName>
</protein>
<keyword evidence="1" id="KW-0418">Kinase</keyword>
<keyword evidence="1" id="KW-0808">Transferase</keyword>
<dbReference type="Proteomes" id="UP000231279">
    <property type="component" value="Unassembled WGS sequence"/>
</dbReference>
<dbReference type="Gene3D" id="3.80.10.10">
    <property type="entry name" value="Ribonuclease Inhibitor"/>
    <property type="match status" value="1"/>
</dbReference>
<dbReference type="AlphaFoldDB" id="A0A2G9HBV8"/>
<dbReference type="SUPFAM" id="SSF52058">
    <property type="entry name" value="L domain-like"/>
    <property type="match status" value="1"/>
</dbReference>
<proteinExistence type="predicted"/>
<name>A0A2G9HBV8_9LAMI</name>
<dbReference type="InterPro" id="IPR032675">
    <property type="entry name" value="LRR_dom_sf"/>
</dbReference>
<dbReference type="EMBL" id="NKXS01002168">
    <property type="protein sequence ID" value="PIN15011.1"/>
    <property type="molecule type" value="Genomic_DNA"/>
</dbReference>
<dbReference type="GO" id="GO:0004674">
    <property type="term" value="F:protein serine/threonine kinase activity"/>
    <property type="evidence" value="ECO:0007669"/>
    <property type="project" value="UniProtKB-KW"/>
</dbReference>
<evidence type="ECO:0000313" key="1">
    <source>
        <dbReference type="EMBL" id="PIN15011.1"/>
    </source>
</evidence>
<organism evidence="1 2">
    <name type="scientific">Handroanthus impetiginosus</name>
    <dbReference type="NCBI Taxonomy" id="429701"/>
    <lineage>
        <taxon>Eukaryota</taxon>
        <taxon>Viridiplantae</taxon>
        <taxon>Streptophyta</taxon>
        <taxon>Embryophyta</taxon>
        <taxon>Tracheophyta</taxon>
        <taxon>Spermatophyta</taxon>
        <taxon>Magnoliopsida</taxon>
        <taxon>eudicotyledons</taxon>
        <taxon>Gunneridae</taxon>
        <taxon>Pentapetalae</taxon>
        <taxon>asterids</taxon>
        <taxon>lamiids</taxon>
        <taxon>Lamiales</taxon>
        <taxon>Bignoniaceae</taxon>
        <taxon>Crescentiina</taxon>
        <taxon>Tabebuia alliance</taxon>
        <taxon>Handroanthus</taxon>
    </lineage>
</organism>
<dbReference type="InterPro" id="IPR052595">
    <property type="entry name" value="LRRC69/RLP"/>
</dbReference>
<dbReference type="EC" id="2.7.11.1" evidence="1"/>